<evidence type="ECO:0000256" key="1">
    <source>
        <dbReference type="ARBA" id="ARBA00010139"/>
    </source>
</evidence>
<keyword evidence="8" id="KW-1185">Reference proteome</keyword>
<evidence type="ECO:0000256" key="3">
    <source>
        <dbReference type="ARBA" id="ARBA00022827"/>
    </source>
</evidence>
<dbReference type="STRING" id="239498.AXK60_13025"/>
<keyword evidence="6" id="KW-0503">Monooxygenase</keyword>
<keyword evidence="4" id="KW-0560">Oxidoreductase</keyword>
<evidence type="ECO:0000256" key="2">
    <source>
        <dbReference type="ARBA" id="ARBA00022630"/>
    </source>
</evidence>
<dbReference type="OrthoDB" id="5168853at2"/>
<evidence type="ECO:0000256" key="4">
    <source>
        <dbReference type="ARBA" id="ARBA00023002"/>
    </source>
</evidence>
<dbReference type="EMBL" id="LSRF01000057">
    <property type="protein sequence ID" value="KXP05076.1"/>
    <property type="molecule type" value="Genomic_DNA"/>
</dbReference>
<dbReference type="PRINTS" id="PR00411">
    <property type="entry name" value="PNDRDTASEI"/>
</dbReference>
<dbReference type="AlphaFoldDB" id="A0A138A3R1"/>
<dbReference type="PANTHER" id="PTHR42877">
    <property type="entry name" value="L-ORNITHINE N(5)-MONOOXYGENASE-RELATED"/>
    <property type="match status" value="1"/>
</dbReference>
<evidence type="ECO:0000313" key="7">
    <source>
        <dbReference type="Proteomes" id="UP000070258"/>
    </source>
</evidence>
<reference evidence="5 8" key="2">
    <citation type="submission" date="2016-02" db="EMBL/GenBank/DDBJ databases">
        <authorList>
            <person name="Teng J.L."/>
            <person name="Tang Y."/>
            <person name="Huang Y."/>
            <person name="Guo F."/>
            <person name="Wei W."/>
            <person name="Chen J.H."/>
            <person name="Wong S.Y."/>
            <person name="Lau S.K."/>
            <person name="Woo P.C."/>
        </authorList>
    </citation>
    <scope>NUCLEOTIDE SEQUENCE [LARGE SCALE GENOMIC DNA]</scope>
    <source>
        <strain evidence="5 8">JCM 13375</strain>
    </source>
</reference>
<dbReference type="Proteomes" id="UP000070258">
    <property type="component" value="Unassembled WGS sequence"/>
</dbReference>
<dbReference type="InterPro" id="IPR020946">
    <property type="entry name" value="Flavin_mOase-like"/>
</dbReference>
<dbReference type="InterPro" id="IPR051209">
    <property type="entry name" value="FAD-bind_Monooxygenase_sf"/>
</dbReference>
<dbReference type="GO" id="GO:0004499">
    <property type="term" value="F:N,N-dimethylaniline monooxygenase activity"/>
    <property type="evidence" value="ECO:0007669"/>
    <property type="project" value="InterPro"/>
</dbReference>
<dbReference type="GO" id="GO:0050661">
    <property type="term" value="F:NADP binding"/>
    <property type="evidence" value="ECO:0007669"/>
    <property type="project" value="InterPro"/>
</dbReference>
<dbReference type="InterPro" id="IPR036188">
    <property type="entry name" value="FAD/NAD-bd_sf"/>
</dbReference>
<sequence length="494" mass="54310">MTISVAIIGAGFAGIGAAIRLQDKGIDDYVVFERDTRVGGTWRDNTYPGAACDIPSRLYSYSFAPNPDWSHTYSGSAEILQYIDGMVESSGVAPHIRFEHTVTGVVYDADAGEWTISFSGREPERARAVIIASGPLANCSFPAIRGIEDYEGHKIHSARWDHDYDFTGKKVAVVGTGASGVQIVPELVQQAASVKVFQRTAGWVLPRINTETGEFTKSIYRRIPGAQQLARALWFWGHESVALGVVWNTPLTRVVEAVSKLHLRLQVRDPWLRRRLTPDFAAGCKRLLMTSDYYPALQRDNCTLVTWPIARIAPQGIRTVEGVEHRFDCIVFATGFDVSKTGSPIPVTGLDGRVLADEWSGGAFAYRSVAVSGYPNLYVTFGPNSGPGHSSALVYMEAQIDYITDAIAQLLRGGWKALDVRAEVQEAYNRDIQRRLTSTTWNSGCSSWYLTDDGFNATMYPGFASQYVGQLRTVDLQDYRILVHEEASSAAAAG</sequence>
<dbReference type="PANTHER" id="PTHR42877:SF4">
    <property type="entry name" value="FAD_NAD(P)-BINDING DOMAIN-CONTAINING PROTEIN-RELATED"/>
    <property type="match status" value="1"/>
</dbReference>
<dbReference type="Proteomes" id="UP000070409">
    <property type="component" value="Unassembled WGS sequence"/>
</dbReference>
<evidence type="ECO:0000313" key="5">
    <source>
        <dbReference type="EMBL" id="KXO98755.1"/>
    </source>
</evidence>
<comment type="similarity">
    <text evidence="1">Belongs to the FAD-binding monooxygenase family.</text>
</comment>
<dbReference type="RefSeq" id="WP_068573142.1">
    <property type="nucleotide sequence ID" value="NZ_LSRE01000012.1"/>
</dbReference>
<name>A0A138A3R1_9ACTN</name>
<protein>
    <submittedName>
        <fullName evidence="6">4-hydroxyacetophenone monooxygenase</fullName>
    </submittedName>
</protein>
<dbReference type="Pfam" id="PF00743">
    <property type="entry name" value="FMO-like"/>
    <property type="match status" value="1"/>
</dbReference>
<reference evidence="6" key="1">
    <citation type="submission" date="2016-02" db="EMBL/GenBank/DDBJ databases">
        <authorList>
            <person name="Teng J.L."/>
            <person name="Yang Y."/>
            <person name="Huang Y."/>
            <person name="Guo F."/>
            <person name="Wei W."/>
            <person name="Chen J.H."/>
            <person name="Wong S.Y."/>
            <person name="Lau S.K."/>
            <person name="Woo P.C."/>
        </authorList>
    </citation>
    <scope>NUCLEOTIDE SEQUENCE</scope>
    <source>
        <strain evidence="6">JCM 15929</strain>
    </source>
</reference>
<keyword evidence="3" id="KW-0274">FAD</keyword>
<dbReference type="SUPFAM" id="SSF51905">
    <property type="entry name" value="FAD/NAD(P)-binding domain"/>
    <property type="match status" value="2"/>
</dbReference>
<reference evidence="7" key="3">
    <citation type="submission" date="2016-02" db="EMBL/GenBank/DDBJ databases">
        <authorList>
            <person name="Wen L."/>
            <person name="He K."/>
            <person name="Yang H."/>
        </authorList>
    </citation>
    <scope>NUCLEOTIDE SEQUENCE [LARGE SCALE GENOMIC DNA]</scope>
    <source>
        <strain evidence="7">JCM 15929</strain>
    </source>
</reference>
<gene>
    <name evidence="6" type="ORF">AXK60_13025</name>
    <name evidence="5" type="ORF">AXK61_04075</name>
</gene>
<comment type="caution">
    <text evidence="6">The sequence shown here is derived from an EMBL/GenBank/DDBJ whole genome shotgun (WGS) entry which is preliminary data.</text>
</comment>
<keyword evidence="2" id="KW-0285">Flavoprotein</keyword>
<evidence type="ECO:0000313" key="8">
    <source>
        <dbReference type="Proteomes" id="UP000070409"/>
    </source>
</evidence>
<accession>A0A138A3R1</accession>
<proteinExistence type="inferred from homology"/>
<organism evidence="6 7">
    <name type="scientific">Tsukamurella pseudospumae</name>
    <dbReference type="NCBI Taxonomy" id="239498"/>
    <lineage>
        <taxon>Bacteria</taxon>
        <taxon>Bacillati</taxon>
        <taxon>Actinomycetota</taxon>
        <taxon>Actinomycetes</taxon>
        <taxon>Mycobacteriales</taxon>
        <taxon>Tsukamurellaceae</taxon>
        <taxon>Tsukamurella</taxon>
    </lineage>
</organism>
<dbReference type="Gene3D" id="3.50.50.60">
    <property type="entry name" value="FAD/NAD(P)-binding domain"/>
    <property type="match status" value="2"/>
</dbReference>
<dbReference type="EMBL" id="LSRE01000012">
    <property type="protein sequence ID" value="KXO98755.1"/>
    <property type="molecule type" value="Genomic_DNA"/>
</dbReference>
<dbReference type="GO" id="GO:0050660">
    <property type="term" value="F:flavin adenine dinucleotide binding"/>
    <property type="evidence" value="ECO:0007669"/>
    <property type="project" value="InterPro"/>
</dbReference>
<evidence type="ECO:0000313" key="6">
    <source>
        <dbReference type="EMBL" id="KXP05076.1"/>
    </source>
</evidence>